<dbReference type="Proteomes" id="UP000009022">
    <property type="component" value="Unassembled WGS sequence"/>
</dbReference>
<feature type="region of interest" description="Disordered" evidence="1">
    <location>
        <begin position="1"/>
        <end position="28"/>
    </location>
</feature>
<protein>
    <recommendedName>
        <fullName evidence="4">Tryptophan 2,3-dioxygenase</fullName>
    </recommendedName>
</protein>
<reference evidence="2 3" key="1">
    <citation type="journal article" date="2008" name="Nature">
        <title>The Trichoplax genome and the nature of placozoans.</title>
        <authorList>
            <person name="Srivastava M."/>
            <person name="Begovic E."/>
            <person name="Chapman J."/>
            <person name="Putnam N.H."/>
            <person name="Hellsten U."/>
            <person name="Kawashima T."/>
            <person name="Kuo A."/>
            <person name="Mitros T."/>
            <person name="Salamov A."/>
            <person name="Carpenter M.L."/>
            <person name="Signorovitch A.Y."/>
            <person name="Moreno M.A."/>
            <person name="Kamm K."/>
            <person name="Grimwood J."/>
            <person name="Schmutz J."/>
            <person name="Shapiro H."/>
            <person name="Grigoriev I.V."/>
            <person name="Buss L.W."/>
            <person name="Schierwater B."/>
            <person name="Dellaporta S.L."/>
            <person name="Rokhsar D.S."/>
        </authorList>
    </citation>
    <scope>NUCLEOTIDE SEQUENCE [LARGE SCALE GENOMIC DNA]</scope>
    <source>
        <strain evidence="2 3">Grell-BS-1999</strain>
    </source>
</reference>
<dbReference type="Gene3D" id="1.20.58.480">
    <property type="match status" value="1"/>
</dbReference>
<keyword evidence="3" id="KW-1185">Reference proteome</keyword>
<dbReference type="InParanoid" id="B3RXF4"/>
<dbReference type="CTD" id="6753515"/>
<dbReference type="Pfam" id="PF03301">
    <property type="entry name" value="Trp_dioxygenase"/>
    <property type="match status" value="1"/>
</dbReference>
<sequence>MEVHEDTSQKSPDEMDENKPETPVTGTDRKSLTYSSYLKVDSLLEFQKTLTPVHDEHLFIVVHQVFELWFKQIIYELDAVCKAMDVECINDINLLVITVRTSRIVRILKLMLKQFTVLETIPVTDFENLRNIFKGSELDRIEQSEKGPTLLQLVDKVVDPDLREELIEENIKTAELFETILVREKHDELVKNDNLVLLARRFGDQAKNYGFSGYRYFTSTFRSPHNAHNSEVFKSDQFKSRKAILVCHRLKYLISIASVNYR</sequence>
<dbReference type="GO" id="GO:0020037">
    <property type="term" value="F:heme binding"/>
    <property type="evidence" value="ECO:0000318"/>
    <property type="project" value="GO_Central"/>
</dbReference>
<evidence type="ECO:0000313" key="3">
    <source>
        <dbReference type="Proteomes" id="UP000009022"/>
    </source>
</evidence>
<proteinExistence type="predicted"/>
<name>B3RXF4_TRIAD</name>
<dbReference type="GO" id="GO:0019441">
    <property type="term" value="P:L-tryptophan catabolic process to kynurenine"/>
    <property type="evidence" value="ECO:0007669"/>
    <property type="project" value="InterPro"/>
</dbReference>
<dbReference type="SUPFAM" id="SSF140959">
    <property type="entry name" value="Indolic compounds 2,3-dioxygenase-like"/>
    <property type="match status" value="1"/>
</dbReference>
<dbReference type="InterPro" id="IPR004981">
    <property type="entry name" value="Trp_2_3_dOase"/>
</dbReference>
<dbReference type="AlphaFoldDB" id="B3RXF4"/>
<dbReference type="eggNOG" id="KOG3906">
    <property type="taxonomic scope" value="Eukaryota"/>
</dbReference>
<dbReference type="STRING" id="10228.B3RXF4"/>
<dbReference type="EMBL" id="DS985245">
    <property type="protein sequence ID" value="EDV24412.1"/>
    <property type="molecule type" value="Genomic_DNA"/>
</dbReference>
<dbReference type="GO" id="GO:0046872">
    <property type="term" value="F:metal ion binding"/>
    <property type="evidence" value="ECO:0007669"/>
    <property type="project" value="InterPro"/>
</dbReference>
<evidence type="ECO:0000256" key="1">
    <source>
        <dbReference type="SAM" id="MobiDB-lite"/>
    </source>
</evidence>
<gene>
    <name evidence="2" type="ORF">TRIADDRAFT_56189</name>
</gene>
<dbReference type="GeneID" id="6753515"/>
<dbReference type="HOGENOM" id="CLU_1062945_0_0_1"/>
<dbReference type="OrthoDB" id="447477at2759"/>
<dbReference type="GO" id="GO:0004833">
    <property type="term" value="F:L-tryptophan 2,3-dioxygenase activity"/>
    <property type="evidence" value="ECO:0000318"/>
    <property type="project" value="GO_Central"/>
</dbReference>
<dbReference type="InterPro" id="IPR037217">
    <property type="entry name" value="Trp/Indoleamine_2_3_dOase-like"/>
</dbReference>
<evidence type="ECO:0008006" key="4">
    <source>
        <dbReference type="Google" id="ProtNLM"/>
    </source>
</evidence>
<dbReference type="KEGG" id="tad:TRIADDRAFT_56189"/>
<feature type="compositionally biased region" description="Basic and acidic residues" evidence="1">
    <location>
        <begin position="1"/>
        <end position="20"/>
    </location>
</feature>
<organism evidence="2 3">
    <name type="scientific">Trichoplax adhaerens</name>
    <name type="common">Trichoplax reptans</name>
    <dbReference type="NCBI Taxonomy" id="10228"/>
    <lineage>
        <taxon>Eukaryota</taxon>
        <taxon>Metazoa</taxon>
        <taxon>Placozoa</taxon>
        <taxon>Uniplacotomia</taxon>
        <taxon>Trichoplacea</taxon>
        <taxon>Trichoplacidae</taxon>
        <taxon>Trichoplax</taxon>
    </lineage>
</organism>
<dbReference type="PANTHER" id="PTHR10138:SF0">
    <property type="entry name" value="TRYPTOPHAN 2,3-DIOXYGENASE"/>
    <property type="match status" value="1"/>
</dbReference>
<accession>B3RXF4</accession>
<dbReference type="RefSeq" id="XP_002112302.1">
    <property type="nucleotide sequence ID" value="XM_002112266.1"/>
</dbReference>
<dbReference type="PhylomeDB" id="B3RXF4"/>
<dbReference type="GO" id="GO:0019442">
    <property type="term" value="P:L-tryptophan catabolic process to acetyl-CoA"/>
    <property type="evidence" value="ECO:0000318"/>
    <property type="project" value="GO_Central"/>
</dbReference>
<dbReference type="PANTHER" id="PTHR10138">
    <property type="entry name" value="TRYPTOPHAN 2,3-DIOXYGENASE"/>
    <property type="match status" value="1"/>
</dbReference>
<evidence type="ECO:0000313" key="2">
    <source>
        <dbReference type="EMBL" id="EDV24412.1"/>
    </source>
</evidence>